<comment type="caution">
    <text evidence="1">The sequence shown here is derived from an EMBL/GenBank/DDBJ whole genome shotgun (WGS) entry which is preliminary data.</text>
</comment>
<accession>A0ABU7IZI7</accession>
<proteinExistence type="predicted"/>
<dbReference type="PANTHER" id="PTHR32305:SF15">
    <property type="entry name" value="PROTEIN RHSA-RELATED"/>
    <property type="match status" value="1"/>
</dbReference>
<reference evidence="1 2" key="1">
    <citation type="submission" date="2024-01" db="EMBL/GenBank/DDBJ databases">
        <title>Maribacter spp. originated from different algae showed divergent polysaccharides utilization ability.</title>
        <authorList>
            <person name="Wang H."/>
            <person name="Wu Y."/>
        </authorList>
    </citation>
    <scope>NUCLEOTIDE SEQUENCE [LARGE SCALE GENOMIC DNA]</scope>
    <source>
        <strain evidence="1 2">PR1</strain>
    </source>
</reference>
<evidence type="ECO:0000313" key="2">
    <source>
        <dbReference type="Proteomes" id="UP001356308"/>
    </source>
</evidence>
<dbReference type="NCBIfam" id="TIGR03696">
    <property type="entry name" value="Rhs_assc_core"/>
    <property type="match status" value="1"/>
</dbReference>
<dbReference type="InterPro" id="IPR050708">
    <property type="entry name" value="T6SS_VgrG/RHS"/>
</dbReference>
<name>A0ABU7IZI7_9FLAO</name>
<dbReference type="EMBL" id="JAZDDG010000012">
    <property type="protein sequence ID" value="MEE1978338.1"/>
    <property type="molecule type" value="Genomic_DNA"/>
</dbReference>
<dbReference type="Proteomes" id="UP001356308">
    <property type="component" value="Unassembled WGS sequence"/>
</dbReference>
<evidence type="ECO:0000313" key="1">
    <source>
        <dbReference type="EMBL" id="MEE1978338.1"/>
    </source>
</evidence>
<dbReference type="RefSeq" id="WP_272652989.1">
    <property type="nucleotide sequence ID" value="NZ_JAZDDG010000012.1"/>
</dbReference>
<dbReference type="PANTHER" id="PTHR32305">
    <property type="match status" value="1"/>
</dbReference>
<keyword evidence="2" id="KW-1185">Reference proteome</keyword>
<gene>
    <name evidence="1" type="ORF">V1I91_19835</name>
</gene>
<sequence>MKNIQIYSTIALFILGFLLLGTNNLNAQYSSCYGATASEMKFTSSGGSLSRAIQIPSGCPGGTWAIIGSPSWLSSVSISGTTVYATSPAYSGAERSGSIYLSINGNSVGGIPVVQNEGYTPPPPPCTITGFSGSNFAGAGQTKNYTLSYSNCPSNIYFTFKQVVNGVEQNLPSWVTVSQPSSTQISVTFAQNSGTGSRNIILIGKRQDGGSPGIGGTFTQDCLQKAWYADSDNDGFRNPGSTAQMDCANRGTGWTLNTTVDVCPTEYSTTNVLKTWYPDSDNDGFRNPTGSSVQQCNKPSGNWTQNATIDQCPDQYSTTNNGCDPDCLSGYIRVDGSSTPPSGDPYHSTEFSFNENGGTAYAEIVFPNGACASPYELVFLDNIDSWATITIEPNNKIKIVSSAYSTNGGTRSTGTRVQIQGTTQIGIIGLNQDGPPLPCTVSGNLTSTFNENGESKTFPLSYSNCSTTTNYNFTLTDGSPLPSWLSVTKNGPDEIILTTGRNDGQSQEIATIVGTATNGSGLSIGGQITLSCNLQTWYKDKDNDGYADSSVTQCSQPNSWYKLSVTGTGDCDDDDPNINPLTVWYEDTDGDNYPDPNGATQTSCTMPTGNWTRTPESVDDQCPNQAAPGPGTNGCDADCAQGYLREVSTGNQPVDITNPYSPLEFEYGEQGGSTTVEIAFPSGVSCAPGFELVIEGPVAEWATFTINPNNTISVSVGQFVSINGSSQNQTGSRIFLNGTHIGILGVKQTGPPVTPTCDLSVTVDGTTLPGTQIDYGVNADIKTIQIVSDPIGCHGEVVFGDYSNGGAPIDAAYLQIGQNQGNNTFNFSTTDNNRGFSVTTYVGIYSYSTGEFLGLFRVVQSSCVDQEWYPDQDNDGSGDVTAVPRYGCTAPTDQPYTYVSNNRDLCPDVPGTAQNQGCPPGSSPENRNTITTWSYDLNTQVKASSKSYFDDLGKLEQTQSWDVKSDSIWASALLYDEFGRPTLQTLSSPIREGLTYQFKEGFIKKSDDVTDYDVTDYDGTNSETPAAVGDAPETLGYYYSDNNTREPYQDVTSYPFSKTVYSELNPGKPLRNLGGNKVNGEWPQSYTFSMKASGELSQTPAFGESGYNTLETTKTVSRDVHGVENVVFMDTDGKVLAAARSGSEGTTSPSMTVTIPEQGFVDIHIAEGITGFTVSNSSAVTVYDLITEAPISGSTSTLGNGFYRVAVNNLDTYVPESIGVTYTVNYYDYSLNEYDEANRLVTSYQPLGATKATKLFSTYEYNTLGQLQRTTSPDEGTAEFKYREDGQIRFSQNSKQKDPNEDGNFADGEFSYTNYDEYGRPVESGVFKEGTITFANADSLLENILEDINEDDDGLLNDDCSEQTFTLYDEQETTGLHAALAASNIPTTDYSEQKFLSGNVSKTFTADTQMATTSWYSYDVYGRVDWMVQNIQNLGTKTIDYKYDPITGLVLEVDYQKDTTSERFVHRYTYNSGDQLTMVETSADGSNFETNATYSYYETGAMKRMELAVDAQGNPVQGVDYVYNLQGQLKSLNHPSLDGANDPGQDTNDLFGMQLDYYGNDYSRTQRTNITSPTYGTDQLNGNIKGIRWKNDAVPGSTNELSYAYDYDRNNWLQSADFNGDGTIGGNEPPLESTSVIENGGTLLLENPTSITLKDGFHAKEGSDVIARIVAGTGSSAIADGDYDVSNISYDANGNILSLKRNKQTVSSSNAMDDLSYNYETGTNKLLQVIDADGDAANADDIDSQPDADNYVYNAIGQLIENKAEGITYTYTTNGLVSTIRKNGLSLVTFFYNDRNHRVRKDTYNGTGSALVQSTYYVRDAAGSVMAIYDSNTLVEQPIYGSGRVAVHNRLDNSSTYELTDHLGNVRAAFAVANGSSNTINATDYYPYGMPMPGRNMLGDYRYAFQGQEKDTETGKEAFELRLWDARIGRWLTTDPYGQFESPYLGMGNDPINYYDYDGGYVYFYGKRITNQDFIALLGTAIGIEAIERYVNDANRHIHVGFIPDKQESGKQGERLAIGGLAVKRQMFLTKQLLRSVSKKISNQQINTFGDQFTLEPGKNDLTVIYLDNLMKGNSASDVIFHEIYAHIYQRDHKGVNSVVDQHFEFAGSPTGGLDTRLEGFSSDGTSETYNYPLDRYNSQKNKIDIFNDINALFNRIFFTEQKKLNRTKVNCDCKR</sequence>
<dbReference type="Gene3D" id="2.180.10.10">
    <property type="entry name" value="RHS repeat-associated core"/>
    <property type="match status" value="1"/>
</dbReference>
<dbReference type="InterPro" id="IPR022385">
    <property type="entry name" value="Rhs_assc_core"/>
</dbReference>
<protein>
    <submittedName>
        <fullName evidence="1">RHS repeat-associated core domain-containing protein</fullName>
    </submittedName>
</protein>
<organism evidence="1 2">
    <name type="scientific">Maribacter cobaltidurans</name>
    <dbReference type="NCBI Taxonomy" id="1178778"/>
    <lineage>
        <taxon>Bacteria</taxon>
        <taxon>Pseudomonadati</taxon>
        <taxon>Bacteroidota</taxon>
        <taxon>Flavobacteriia</taxon>
        <taxon>Flavobacteriales</taxon>
        <taxon>Flavobacteriaceae</taxon>
        <taxon>Maribacter</taxon>
    </lineage>
</organism>